<accession>A0A8H6P088</accession>
<reference evidence="2" key="1">
    <citation type="journal article" date="2020" name="Phytopathology">
        <title>Genome Sequence Resources of Colletotrichum truncatum, C. plurivorum, C. musicola, and C. sojae: Four Species Pathogenic to Soybean (Glycine max).</title>
        <authorList>
            <person name="Rogerio F."/>
            <person name="Boufleur T.R."/>
            <person name="Ciampi-Guillardi M."/>
            <person name="Sukno S.A."/>
            <person name="Thon M.R."/>
            <person name="Massola Junior N.S."/>
            <person name="Baroncelli R."/>
        </authorList>
    </citation>
    <scope>NUCLEOTIDE SEQUENCE</scope>
    <source>
        <strain evidence="2">LFN0074</strain>
    </source>
</reference>
<dbReference type="EMBL" id="WIGM01000001">
    <property type="protein sequence ID" value="KAF6845528.1"/>
    <property type="molecule type" value="Genomic_DNA"/>
</dbReference>
<gene>
    <name evidence="2" type="ORF">CMUS01_00103</name>
</gene>
<feature type="region of interest" description="Disordered" evidence="1">
    <location>
        <begin position="1"/>
        <end position="26"/>
    </location>
</feature>
<dbReference type="OrthoDB" id="4841127at2759"/>
<evidence type="ECO:0000313" key="2">
    <source>
        <dbReference type="EMBL" id="KAF6845528.1"/>
    </source>
</evidence>
<proteinExistence type="predicted"/>
<organism evidence="2 3">
    <name type="scientific">Colletotrichum musicola</name>
    <dbReference type="NCBI Taxonomy" id="2175873"/>
    <lineage>
        <taxon>Eukaryota</taxon>
        <taxon>Fungi</taxon>
        <taxon>Dikarya</taxon>
        <taxon>Ascomycota</taxon>
        <taxon>Pezizomycotina</taxon>
        <taxon>Sordariomycetes</taxon>
        <taxon>Hypocreomycetidae</taxon>
        <taxon>Glomerellales</taxon>
        <taxon>Glomerellaceae</taxon>
        <taxon>Colletotrichum</taxon>
        <taxon>Colletotrichum orchidearum species complex</taxon>
    </lineage>
</organism>
<dbReference type="AlphaFoldDB" id="A0A8H6P088"/>
<comment type="caution">
    <text evidence="2">The sequence shown here is derived from an EMBL/GenBank/DDBJ whole genome shotgun (WGS) entry which is preliminary data.</text>
</comment>
<dbReference type="Proteomes" id="UP000639643">
    <property type="component" value="Unassembled WGS sequence"/>
</dbReference>
<evidence type="ECO:0000256" key="1">
    <source>
        <dbReference type="SAM" id="MobiDB-lite"/>
    </source>
</evidence>
<keyword evidence="3" id="KW-1185">Reference proteome</keyword>
<feature type="compositionally biased region" description="Polar residues" evidence="1">
    <location>
        <begin position="1"/>
        <end position="16"/>
    </location>
</feature>
<evidence type="ECO:0000313" key="3">
    <source>
        <dbReference type="Proteomes" id="UP000639643"/>
    </source>
</evidence>
<name>A0A8H6P088_9PEZI</name>
<sequence length="339" mass="38799">MDEQPAVSNSPQQPTEAQRRIQIGRRARTRMDIVQFKAHRPIFDEDLSELSSNADSEKRGHKYDDWECGYDESDEELWGSFRDEDLDYQFRQAKASRDKHKRQLRKNKRRDEAAAMSAEYKEKAYDEARRDLLLEIGGTIRDIKAAATSADREVSNKILCDCSYRLVPAAKLRNEHLAMTIFNSTLSLNTSDVSEHRKPSGTKILELVGYLTVNGKVALRSGTRSFLGPDRTGKMVFTTEDGHPGAVSLHALDEADGGPPRNEQGEKPELEKIADPNAIVTFYGIRSTPRRNRVEEGVKMRLYVEKPQPRYAPRSPRETYFELNHPMGAYYDSRYSEFF</sequence>
<protein>
    <submittedName>
        <fullName evidence="2">Uncharacterized protein</fullName>
    </submittedName>
</protein>